<protein>
    <submittedName>
        <fullName evidence="1">Uncharacterized protein</fullName>
    </submittedName>
</protein>
<dbReference type="EMBL" id="JACVVK020000561">
    <property type="protein sequence ID" value="KAK7466014.1"/>
    <property type="molecule type" value="Genomic_DNA"/>
</dbReference>
<dbReference type="AlphaFoldDB" id="A0ABD0J8N2"/>
<organism evidence="1 2">
    <name type="scientific">Batillaria attramentaria</name>
    <dbReference type="NCBI Taxonomy" id="370345"/>
    <lineage>
        <taxon>Eukaryota</taxon>
        <taxon>Metazoa</taxon>
        <taxon>Spiralia</taxon>
        <taxon>Lophotrochozoa</taxon>
        <taxon>Mollusca</taxon>
        <taxon>Gastropoda</taxon>
        <taxon>Caenogastropoda</taxon>
        <taxon>Sorbeoconcha</taxon>
        <taxon>Cerithioidea</taxon>
        <taxon>Batillariidae</taxon>
        <taxon>Batillaria</taxon>
    </lineage>
</organism>
<feature type="non-terminal residue" evidence="1">
    <location>
        <position position="142"/>
    </location>
</feature>
<keyword evidence="2" id="KW-1185">Reference proteome</keyword>
<dbReference type="Proteomes" id="UP001519460">
    <property type="component" value="Unassembled WGS sequence"/>
</dbReference>
<accession>A0ABD0J8N2</accession>
<name>A0ABD0J8N2_9CAEN</name>
<reference evidence="1 2" key="1">
    <citation type="journal article" date="2023" name="Sci. Data">
        <title>Genome assembly of the Korean intertidal mud-creeper Batillaria attramentaria.</title>
        <authorList>
            <person name="Patra A.K."/>
            <person name="Ho P.T."/>
            <person name="Jun S."/>
            <person name="Lee S.J."/>
            <person name="Kim Y."/>
            <person name="Won Y.J."/>
        </authorList>
    </citation>
    <scope>NUCLEOTIDE SEQUENCE [LARGE SCALE GENOMIC DNA]</scope>
    <source>
        <strain evidence="1">Wonlab-2016</strain>
    </source>
</reference>
<sequence>MGFTTDVKTFDCVHVANTTQQYYGEHGPAILWPRCFSYNCPHHEMLLQNCIQGTWECQTGEYCEIGTHTSHGNAPYHLMDCRPADTMADCLAAYAGNDAACDPDKHERVCRWCCESEACVQGLAAGNYTSSIGPPSDGNVTA</sequence>
<evidence type="ECO:0000313" key="1">
    <source>
        <dbReference type="EMBL" id="KAK7466014.1"/>
    </source>
</evidence>
<evidence type="ECO:0000313" key="2">
    <source>
        <dbReference type="Proteomes" id="UP001519460"/>
    </source>
</evidence>
<proteinExistence type="predicted"/>
<gene>
    <name evidence="1" type="ORF">BaRGS_00037451</name>
</gene>
<comment type="caution">
    <text evidence="1">The sequence shown here is derived from an EMBL/GenBank/DDBJ whole genome shotgun (WGS) entry which is preliminary data.</text>
</comment>